<reference evidence="2" key="1">
    <citation type="submission" date="2014-11" db="EMBL/GenBank/DDBJ databases">
        <authorList>
            <person name="Geib S."/>
        </authorList>
    </citation>
    <scope>NUCLEOTIDE SEQUENCE</scope>
</reference>
<feature type="region of interest" description="Disordered" evidence="1">
    <location>
        <begin position="65"/>
        <end position="93"/>
    </location>
</feature>
<feature type="region of interest" description="Disordered" evidence="1">
    <location>
        <begin position="1"/>
        <end position="23"/>
    </location>
</feature>
<dbReference type="AlphaFoldDB" id="A0A0A1XLA0"/>
<evidence type="ECO:0000313" key="2">
    <source>
        <dbReference type="EMBL" id="JAD11761.1"/>
    </source>
</evidence>
<name>A0A0A1XLA0_ZEUCU</name>
<accession>A0A0A1XLA0</accession>
<feature type="compositionally biased region" description="Basic residues" evidence="1">
    <location>
        <begin position="67"/>
        <end position="90"/>
    </location>
</feature>
<gene>
    <name evidence="2" type="ORF">g.57113</name>
</gene>
<dbReference type="EMBL" id="GBXI01002531">
    <property type="protein sequence ID" value="JAD11761.1"/>
    <property type="molecule type" value="Transcribed_RNA"/>
</dbReference>
<feature type="compositionally biased region" description="Low complexity" evidence="1">
    <location>
        <begin position="10"/>
        <end position="20"/>
    </location>
</feature>
<proteinExistence type="predicted"/>
<reference evidence="2" key="2">
    <citation type="journal article" date="2015" name="Gigascience">
        <title>Reconstructing a comprehensive transcriptome assembly of a white-pupal translocated strain of the pest fruit fly Bactrocera cucurbitae.</title>
        <authorList>
            <person name="Sim S.B."/>
            <person name="Calla B."/>
            <person name="Hall B."/>
            <person name="DeRego T."/>
            <person name="Geib S.M."/>
        </authorList>
    </citation>
    <scope>NUCLEOTIDE SEQUENCE</scope>
</reference>
<organism evidence="2">
    <name type="scientific">Zeugodacus cucurbitae</name>
    <name type="common">Melon fruit fly</name>
    <name type="synonym">Bactrocera cucurbitae</name>
    <dbReference type="NCBI Taxonomy" id="28588"/>
    <lineage>
        <taxon>Eukaryota</taxon>
        <taxon>Metazoa</taxon>
        <taxon>Ecdysozoa</taxon>
        <taxon>Arthropoda</taxon>
        <taxon>Hexapoda</taxon>
        <taxon>Insecta</taxon>
        <taxon>Pterygota</taxon>
        <taxon>Neoptera</taxon>
        <taxon>Endopterygota</taxon>
        <taxon>Diptera</taxon>
        <taxon>Brachycera</taxon>
        <taxon>Muscomorpha</taxon>
        <taxon>Tephritoidea</taxon>
        <taxon>Tephritidae</taxon>
        <taxon>Zeugodacus</taxon>
        <taxon>Zeugodacus</taxon>
    </lineage>
</organism>
<protein>
    <submittedName>
        <fullName evidence="2">Uncharacterized protein</fullName>
    </submittedName>
</protein>
<sequence>MRIAVRRATSHSSGRGSLSSKNDNFTIHLGAANIYFYINCAHRQLTSKVDWEVQRFNILVVIEQGGQRHHQQQPHHHQRHHHHHQQQYHQHQHERCVRWTSVHQAMSHQCRTVGMLHPAARCGSGSELQRARTNEEQANKIFIF</sequence>
<evidence type="ECO:0000256" key="1">
    <source>
        <dbReference type="SAM" id="MobiDB-lite"/>
    </source>
</evidence>